<keyword evidence="8 12" id="KW-0238">DNA-binding</keyword>
<dbReference type="PROSITE" id="PS50950">
    <property type="entry name" value="ZF_THAP"/>
    <property type="match status" value="1"/>
</dbReference>
<dbReference type="PANTHER" id="PTHR46600:SF1">
    <property type="entry name" value="THAP DOMAIN-CONTAINING PROTEIN 1"/>
    <property type="match status" value="1"/>
</dbReference>
<evidence type="ECO:0000256" key="12">
    <source>
        <dbReference type="PROSITE-ProRule" id="PRU00309"/>
    </source>
</evidence>
<dbReference type="PANTHER" id="PTHR46600">
    <property type="entry name" value="THAP DOMAIN-CONTAINING"/>
    <property type="match status" value="1"/>
</dbReference>
<comment type="subcellular location">
    <subcellularLocation>
        <location evidence="1 13">Nucleus</location>
        <location evidence="1 13">Nucleoplasm</location>
    </subcellularLocation>
</comment>
<dbReference type="AlphaFoldDB" id="A0A8C9YT68"/>
<dbReference type="InterPro" id="IPR026516">
    <property type="entry name" value="THAP1/10"/>
</dbReference>
<evidence type="ECO:0000256" key="4">
    <source>
        <dbReference type="ARBA" id="ARBA00022771"/>
    </source>
</evidence>
<dbReference type="GO" id="GO:0001935">
    <property type="term" value="P:endothelial cell proliferation"/>
    <property type="evidence" value="ECO:0007669"/>
    <property type="project" value="UniProtKB-UniRule"/>
</dbReference>
<dbReference type="GO" id="GO:0005654">
    <property type="term" value="C:nucleoplasm"/>
    <property type="evidence" value="ECO:0007669"/>
    <property type="project" value="UniProtKB-SubCell"/>
</dbReference>
<evidence type="ECO:0000256" key="10">
    <source>
        <dbReference type="ARBA" id="ARBA00023242"/>
    </source>
</evidence>
<dbReference type="GO" id="GO:0043565">
    <property type="term" value="F:sequence-specific DNA binding"/>
    <property type="evidence" value="ECO:0007669"/>
    <property type="project" value="UniProtKB-UniRule"/>
</dbReference>
<dbReference type="GO" id="GO:0008270">
    <property type="term" value="F:zinc ion binding"/>
    <property type="evidence" value="ECO:0007669"/>
    <property type="project" value="UniProtKB-KW"/>
</dbReference>
<dbReference type="GO" id="GO:0003700">
    <property type="term" value="F:DNA-binding transcription factor activity"/>
    <property type="evidence" value="ECO:0007669"/>
    <property type="project" value="UniProtKB-UniRule"/>
</dbReference>
<reference evidence="15" key="2">
    <citation type="submission" date="2025-09" db="UniProtKB">
        <authorList>
            <consortium name="Ensembl"/>
        </authorList>
    </citation>
    <scope>IDENTIFICATION</scope>
</reference>
<evidence type="ECO:0000313" key="15">
    <source>
        <dbReference type="Ensembl" id="ENSSLUP00000029764.1"/>
    </source>
</evidence>
<reference evidence="15" key="1">
    <citation type="submission" date="2025-08" db="UniProtKB">
        <authorList>
            <consortium name="Ensembl"/>
        </authorList>
    </citation>
    <scope>IDENTIFICATION</scope>
</reference>
<evidence type="ECO:0000259" key="14">
    <source>
        <dbReference type="PROSITE" id="PS50950"/>
    </source>
</evidence>
<evidence type="ECO:0000256" key="9">
    <source>
        <dbReference type="ARBA" id="ARBA00023163"/>
    </source>
</evidence>
<sequence length="101" mass="11776">MRTIDISWTPNKYSRLFSLHFKQDCFISCQARVTLKPDAVPTIFYPHFHVKAKVRHTRVSKNTTVSKTDSDTQKSEDEASLASVSWFGGNRRIYENNRFSF</sequence>
<dbReference type="Pfam" id="PF05485">
    <property type="entry name" value="THAP"/>
    <property type="match status" value="1"/>
</dbReference>
<dbReference type="GeneTree" id="ENSGT00990000211093"/>
<comment type="similarity">
    <text evidence="2 13">Belongs to the THAP1 family.</text>
</comment>
<protein>
    <recommendedName>
        <fullName evidence="13">THAP domain-containing protein 1</fullName>
    </recommendedName>
</protein>
<keyword evidence="16" id="KW-1185">Reference proteome</keyword>
<keyword evidence="3" id="KW-0479">Metal-binding</keyword>
<evidence type="ECO:0000256" key="3">
    <source>
        <dbReference type="ARBA" id="ARBA00022723"/>
    </source>
</evidence>
<evidence type="ECO:0000256" key="2">
    <source>
        <dbReference type="ARBA" id="ARBA00006177"/>
    </source>
</evidence>
<name>A0A8C9YT68_SANLU</name>
<dbReference type="SUPFAM" id="SSF57716">
    <property type="entry name" value="Glucocorticoid receptor-like (DNA-binding domain)"/>
    <property type="match status" value="1"/>
</dbReference>
<feature type="domain" description="THAP-type" evidence="14">
    <location>
        <begin position="1"/>
        <end position="44"/>
    </location>
</feature>
<proteinExistence type="inferred from homology"/>
<dbReference type="Proteomes" id="UP000694568">
    <property type="component" value="Unplaced"/>
</dbReference>
<evidence type="ECO:0000256" key="6">
    <source>
        <dbReference type="ARBA" id="ARBA00023015"/>
    </source>
</evidence>
<evidence type="ECO:0000256" key="7">
    <source>
        <dbReference type="ARBA" id="ARBA00023054"/>
    </source>
</evidence>
<evidence type="ECO:0000256" key="11">
    <source>
        <dbReference type="ARBA" id="ARBA00023306"/>
    </source>
</evidence>
<dbReference type="Ensembl" id="ENSSLUT00000030712.1">
    <property type="protein sequence ID" value="ENSSLUP00000029764.1"/>
    <property type="gene ID" value="ENSSLUG00000013366.1"/>
</dbReference>
<evidence type="ECO:0000256" key="8">
    <source>
        <dbReference type="ARBA" id="ARBA00023125"/>
    </source>
</evidence>
<evidence type="ECO:0000256" key="13">
    <source>
        <dbReference type="RuleBase" id="RU369073"/>
    </source>
</evidence>
<keyword evidence="5" id="KW-0862">Zinc</keyword>
<evidence type="ECO:0000256" key="1">
    <source>
        <dbReference type="ARBA" id="ARBA00004642"/>
    </source>
</evidence>
<evidence type="ECO:0000256" key="5">
    <source>
        <dbReference type="ARBA" id="ARBA00022833"/>
    </source>
</evidence>
<comment type="function">
    <text evidence="13">DNA-binding transcription regulator that regulates endothelial cell proliferation and G1/S cell-cycle progression. Specifically binds the 5'-[AT]NTNN[GT]GGCA[AGT]-3' core DNA sequence and acts by modulating expression of pRB-E2F cell-cycle target genes.</text>
</comment>
<accession>A0A8C9YT68</accession>
<keyword evidence="11 13" id="KW-0131">Cell cycle</keyword>
<evidence type="ECO:0000313" key="16">
    <source>
        <dbReference type="Proteomes" id="UP000694568"/>
    </source>
</evidence>
<organism evidence="15 16">
    <name type="scientific">Sander lucioperca</name>
    <name type="common">Pike-perch</name>
    <name type="synonym">Perca lucioperca</name>
    <dbReference type="NCBI Taxonomy" id="283035"/>
    <lineage>
        <taxon>Eukaryota</taxon>
        <taxon>Metazoa</taxon>
        <taxon>Chordata</taxon>
        <taxon>Craniata</taxon>
        <taxon>Vertebrata</taxon>
        <taxon>Euteleostomi</taxon>
        <taxon>Actinopterygii</taxon>
        <taxon>Neopterygii</taxon>
        <taxon>Teleostei</taxon>
        <taxon>Neoteleostei</taxon>
        <taxon>Acanthomorphata</taxon>
        <taxon>Eupercaria</taxon>
        <taxon>Perciformes</taxon>
        <taxon>Percoidei</taxon>
        <taxon>Percidae</taxon>
        <taxon>Luciopercinae</taxon>
        <taxon>Sander</taxon>
    </lineage>
</organism>
<keyword evidence="7 13" id="KW-0175">Coiled coil</keyword>
<keyword evidence="4 12" id="KW-0863">Zinc-finger</keyword>
<dbReference type="InterPro" id="IPR006612">
    <property type="entry name" value="THAP_Znf"/>
</dbReference>
<keyword evidence="10 13" id="KW-0539">Nucleus</keyword>
<keyword evidence="9 13" id="KW-0804">Transcription</keyword>
<keyword evidence="6 13" id="KW-0805">Transcription regulation</keyword>